<name>B6AI74_CRYMR</name>
<protein>
    <recommendedName>
        <fullName evidence="6">Gamma tubulin complex component C-terminal domain-containing protein</fullName>
    </recommendedName>
</protein>
<keyword evidence="8" id="KW-1185">Reference proteome</keyword>
<dbReference type="GeneID" id="6997419"/>
<feature type="domain" description="Gamma tubulin complex component C-terminal" evidence="6">
    <location>
        <begin position="588"/>
        <end position="854"/>
    </location>
</feature>
<reference evidence="7" key="1">
    <citation type="submission" date="2008-06" db="EMBL/GenBank/DDBJ databases">
        <authorList>
            <person name="Lorenzi H."/>
            <person name="Inman J."/>
            <person name="Miller J."/>
            <person name="Schobel S."/>
            <person name="Amedeo P."/>
            <person name="Caler E.V."/>
            <person name="da Silva J."/>
        </authorList>
    </citation>
    <scope>NUCLEOTIDE SEQUENCE [LARGE SCALE GENOMIC DNA]</scope>
    <source>
        <strain evidence="7">RN66</strain>
    </source>
</reference>
<accession>B6AI74</accession>
<evidence type="ECO:0000256" key="3">
    <source>
        <dbReference type="ARBA" id="ARBA00022490"/>
    </source>
</evidence>
<keyword evidence="5" id="KW-0206">Cytoskeleton</keyword>
<evidence type="ECO:0000256" key="1">
    <source>
        <dbReference type="ARBA" id="ARBA00004245"/>
    </source>
</evidence>
<dbReference type="OrthoDB" id="341600at2759"/>
<organism evidence="7 8">
    <name type="scientific">Cryptosporidium muris (strain RN66)</name>
    <dbReference type="NCBI Taxonomy" id="441375"/>
    <lineage>
        <taxon>Eukaryota</taxon>
        <taxon>Sar</taxon>
        <taxon>Alveolata</taxon>
        <taxon>Apicomplexa</taxon>
        <taxon>Conoidasida</taxon>
        <taxon>Coccidia</taxon>
        <taxon>Eucoccidiorida</taxon>
        <taxon>Eimeriorina</taxon>
        <taxon>Cryptosporidiidae</taxon>
        <taxon>Cryptosporidium</taxon>
    </lineage>
</organism>
<evidence type="ECO:0000313" key="8">
    <source>
        <dbReference type="Proteomes" id="UP000001460"/>
    </source>
</evidence>
<dbReference type="InterPro" id="IPR040457">
    <property type="entry name" value="GCP_C"/>
</dbReference>
<proteinExistence type="inferred from homology"/>
<evidence type="ECO:0000256" key="5">
    <source>
        <dbReference type="ARBA" id="ARBA00023212"/>
    </source>
</evidence>
<keyword evidence="4" id="KW-0493">Microtubule</keyword>
<keyword evidence="3" id="KW-0963">Cytoplasm</keyword>
<evidence type="ECO:0000313" key="7">
    <source>
        <dbReference type="EMBL" id="EEA07915.1"/>
    </source>
</evidence>
<comment type="similarity">
    <text evidence="2">Belongs to the TUBGCP family.</text>
</comment>
<dbReference type="InterPro" id="IPR042241">
    <property type="entry name" value="GCP_C_sf"/>
</dbReference>
<dbReference type="Gene3D" id="1.20.120.1900">
    <property type="entry name" value="Gamma-tubulin complex, C-terminal domain"/>
    <property type="match status" value="1"/>
</dbReference>
<evidence type="ECO:0000256" key="2">
    <source>
        <dbReference type="ARBA" id="ARBA00010337"/>
    </source>
</evidence>
<dbReference type="OMA" id="FESKHIC"/>
<dbReference type="AlphaFoldDB" id="B6AI74"/>
<sequence>MEREYADLIELPSEVLRFKDNDQLYKPKYSHFWLVNTILNTLISSNTSIDIDLIRSGYFSKSIFEKIRIELTILKNNLELVYVSKKENHFRIHMWEQLGNCITSCIVDLLEKWDTQICELQHHNMLCCEVIVAEGVVSRHCNNEIPKKLNLDSFGIDQSINKDFWEDKELCWLIESCYPFKEIPFGLETDQKECILATPVTLVYLVTVLKEYLDIWSNIRSFFCDLVTLVFVDTHLLPSYCETDKAFVNLEILDRLFNHLEKSILCLDQPMIKIWNYILGKCLKVFWNSVPQSQIQSDTKYLAEFESNSKSNPYLKYKECLKFLNDLSSRSSSENRGTTMNKTIGTLVNISPDEIGNFVNSLYNSDSNALLDKEVDVMNIELSKSFKNYPTQQLFCSVGGKFSNQLIRSFTMYNCIKKYIDNWYSSLNYSYISSFIYNGLYSINHAQNSSNRIIDKITQNFDHNCIRIIDVLICIRNIVLLDEFIIESLIPTMNLKSQKKFPNVDIDPTELNLTLKLLDYNKIKGKPHFYRKIINIIYLEFDMSNTSDYVRDTLPTYISLKIRLNMGHSNYASSSSLSSCGIPCYIISQFLSHKTLEIYSSIFTFLLEIKRSSIFLNNIFHILTTLHRKRQAIKICDVKQSKVKNSKQKINLSINEYLYFESKHICIGDCMILLNWIDILLNICHHNRFSLQHIINAYYSYFELVVPSTWSDLCSKFIRTTSLDIMVATHEKYVSDLQMLILAPKVNISESELDQSYQQLSMNFILLVKLTRQLSILTNKMVYIFKNILNSKSKKLSCVTIRRNVQDNIKDLILNFELLNSNFQEIQNEFLESLRIYCQKNTSKELKILKFQLNNGIQIQI</sequence>
<dbReference type="Proteomes" id="UP000001460">
    <property type="component" value="Unassembled WGS sequence"/>
</dbReference>
<dbReference type="Pfam" id="PF04130">
    <property type="entry name" value="GCP_C_terminal"/>
    <property type="match status" value="1"/>
</dbReference>
<dbReference type="EMBL" id="DS989735">
    <property type="protein sequence ID" value="EEA07915.1"/>
    <property type="molecule type" value="Genomic_DNA"/>
</dbReference>
<evidence type="ECO:0000256" key="4">
    <source>
        <dbReference type="ARBA" id="ARBA00022701"/>
    </source>
</evidence>
<gene>
    <name evidence="7" type="ORF">CMU_029910</name>
</gene>
<dbReference type="GO" id="GO:0043015">
    <property type="term" value="F:gamma-tubulin binding"/>
    <property type="evidence" value="ECO:0007669"/>
    <property type="project" value="InterPro"/>
</dbReference>
<dbReference type="RefSeq" id="XP_002142264.1">
    <property type="nucleotide sequence ID" value="XM_002142228.1"/>
</dbReference>
<dbReference type="VEuPathDB" id="CryptoDB:CMU_029910"/>
<evidence type="ECO:0000259" key="6">
    <source>
        <dbReference type="Pfam" id="PF04130"/>
    </source>
</evidence>
<comment type="subcellular location">
    <subcellularLocation>
        <location evidence="1">Cytoplasm</location>
        <location evidence="1">Cytoskeleton</location>
    </subcellularLocation>
</comment>
<dbReference type="GO" id="GO:0005874">
    <property type="term" value="C:microtubule"/>
    <property type="evidence" value="ECO:0007669"/>
    <property type="project" value="UniProtKB-KW"/>
</dbReference>